<comment type="caution">
    <text evidence="2">The sequence shown here is derived from an EMBL/GenBank/DDBJ whole genome shotgun (WGS) entry which is preliminary data.</text>
</comment>
<accession>A0ABX5GB66</accession>
<dbReference type="EMBL" id="PYOI01000043">
    <property type="protein sequence ID" value="PSV78351.1"/>
    <property type="molecule type" value="Genomic_DNA"/>
</dbReference>
<dbReference type="Proteomes" id="UP000241566">
    <property type="component" value="Unassembled WGS sequence"/>
</dbReference>
<dbReference type="Pfam" id="PF08722">
    <property type="entry name" value="Tn7_TnsA-like_N"/>
    <property type="match status" value="1"/>
</dbReference>
<sequence length="211" mass="24619">MYRRNLRHSRVKNIFKFVSSKMNKVLTVESRLEFDTCFHLEYSPDISFIEAQPEGFIYPFQDKHLPYTPDFLIIDKGERKLIEVKPFKKTQSPEFQQRFSAKKAQADNFDIPLILVTEKQIRVNPILNNLKLLHRYSGFQSFTPLHLSFLKLVKRYKQIKVKDFITSCHVEQNVAVKTALALISSGMLHTNLSAQEISLDSIVWCSGHEEL</sequence>
<protein>
    <submittedName>
        <fullName evidence="2">Endonuclease</fullName>
    </submittedName>
</protein>
<name>A0ABX5GB66_PHOLE</name>
<feature type="domain" description="TnsA endonuclease N-terminal" evidence="1">
    <location>
        <begin position="43"/>
        <end position="118"/>
    </location>
</feature>
<keyword evidence="2" id="KW-0540">Nuclease</keyword>
<proteinExistence type="predicted"/>
<keyword evidence="3" id="KW-1185">Reference proteome</keyword>
<evidence type="ECO:0000313" key="2">
    <source>
        <dbReference type="EMBL" id="PSV78351.1"/>
    </source>
</evidence>
<dbReference type="GO" id="GO:0004519">
    <property type="term" value="F:endonuclease activity"/>
    <property type="evidence" value="ECO:0007669"/>
    <property type="project" value="UniProtKB-KW"/>
</dbReference>
<keyword evidence="2" id="KW-0255">Endonuclease</keyword>
<reference evidence="2 3" key="1">
    <citation type="submission" date="2018-01" db="EMBL/GenBank/DDBJ databases">
        <title>Whole genome sequencing of Histamine producing bacteria.</title>
        <authorList>
            <person name="Butler K."/>
        </authorList>
    </citation>
    <scope>NUCLEOTIDE SEQUENCE [LARGE SCALE GENOMIC DNA]</scope>
    <source>
        <strain evidence="2 3">ATCC 25521</strain>
    </source>
</reference>
<evidence type="ECO:0000313" key="3">
    <source>
        <dbReference type="Proteomes" id="UP000241566"/>
    </source>
</evidence>
<dbReference type="InterPro" id="IPR014833">
    <property type="entry name" value="TnsA_N"/>
</dbReference>
<gene>
    <name evidence="2" type="ORF">CTM94_19125</name>
</gene>
<evidence type="ECO:0000259" key="1">
    <source>
        <dbReference type="Pfam" id="PF08722"/>
    </source>
</evidence>
<dbReference type="Gene3D" id="3.40.91.30">
    <property type="match status" value="1"/>
</dbReference>
<keyword evidence="2" id="KW-0378">Hydrolase</keyword>
<organism evidence="2 3">
    <name type="scientific">Photobacterium leiognathi</name>
    <dbReference type="NCBI Taxonomy" id="553611"/>
    <lineage>
        <taxon>Bacteria</taxon>
        <taxon>Pseudomonadati</taxon>
        <taxon>Pseudomonadota</taxon>
        <taxon>Gammaproteobacteria</taxon>
        <taxon>Vibrionales</taxon>
        <taxon>Vibrionaceae</taxon>
        <taxon>Photobacterium</taxon>
    </lineage>
</organism>